<sequence length="499" mass="54907">MAKTSKTVPQKEKTSSSQPAGDKTPVEPHLDECVPGGCELTSDFKVKKDCHWEDKVVVIPATEEDITTHSWVRNLVSTSSYAERSWCDLERGQWEARNHGLRENAVMRPPSGEEESSPPAPKPTKDKKSKRVSTSEDPKPKKCKAHKSKKDTAILPVKVVQRLREEEEENEDDGSDLAALVKRNTESTKASKSVRVGEIQPRTERISEMEDVSSRDEHLAGMSEGTGSEALPNEENAPSDSLGAKEIGDSVPLHSFSEGEVWEAQAMKVPQVEGALGEDLFQSCFAGVNDLASLNNLDFRRELSRYEAEIRGLTEEKSALKLLGEKKEMEIKGLRAELAMAQKEQSELSEQVNKVVDIYGLGGDFYVEAKDGLPCLEKEAAQAYLSSTESQLQGMKEKSLEQAKKMEELHVRFDTKIAAAKYEAEAVKADAESRRETLEEIHARSFNLVIDIENAKELEAEAEALLSSDDDDSGSASGSESGGEPDGEDVAPEDPDRSL</sequence>
<evidence type="ECO:0000256" key="2">
    <source>
        <dbReference type="SAM" id="MobiDB-lite"/>
    </source>
</evidence>
<dbReference type="AlphaFoldDB" id="A0A1S4B3G8"/>
<feature type="region of interest" description="Disordered" evidence="2">
    <location>
        <begin position="1"/>
        <end position="32"/>
    </location>
</feature>
<accession>A0A1S4B3G8</accession>
<feature type="compositionally biased region" description="Basic and acidic residues" evidence="2">
    <location>
        <begin position="201"/>
        <end position="219"/>
    </location>
</feature>
<dbReference type="OrthoDB" id="1243309at2759"/>
<organism evidence="3">
    <name type="scientific">Nicotiana tabacum</name>
    <name type="common">Common tobacco</name>
    <dbReference type="NCBI Taxonomy" id="4097"/>
    <lineage>
        <taxon>Eukaryota</taxon>
        <taxon>Viridiplantae</taxon>
        <taxon>Streptophyta</taxon>
        <taxon>Embryophyta</taxon>
        <taxon>Tracheophyta</taxon>
        <taxon>Spermatophyta</taxon>
        <taxon>Magnoliopsida</taxon>
        <taxon>eudicotyledons</taxon>
        <taxon>Gunneridae</taxon>
        <taxon>Pentapetalae</taxon>
        <taxon>asterids</taxon>
        <taxon>lamiids</taxon>
        <taxon>Solanales</taxon>
        <taxon>Solanaceae</taxon>
        <taxon>Nicotianoideae</taxon>
        <taxon>Nicotianeae</taxon>
        <taxon>Nicotiana</taxon>
    </lineage>
</organism>
<evidence type="ECO:0000313" key="3">
    <source>
        <dbReference type="RefSeq" id="XP_016483338.1"/>
    </source>
</evidence>
<proteinExistence type="predicted"/>
<evidence type="ECO:0000256" key="1">
    <source>
        <dbReference type="SAM" id="Coils"/>
    </source>
</evidence>
<feature type="compositionally biased region" description="Acidic residues" evidence="2">
    <location>
        <begin position="166"/>
        <end position="175"/>
    </location>
</feature>
<dbReference type="RefSeq" id="XP_016483338.1">
    <property type="nucleotide sequence ID" value="XM_016627852.1"/>
</dbReference>
<dbReference type="PaxDb" id="4097-A0A1S4B3G8"/>
<reference evidence="3" key="1">
    <citation type="submission" date="2025-08" db="UniProtKB">
        <authorList>
            <consortium name="RefSeq"/>
        </authorList>
    </citation>
    <scope>IDENTIFICATION</scope>
</reference>
<protein>
    <submittedName>
        <fullName evidence="3">Uncharacterized protein</fullName>
    </submittedName>
</protein>
<keyword evidence="1" id="KW-0175">Coiled coil</keyword>
<gene>
    <name evidence="3" type="primary">LOC107804041</name>
</gene>
<dbReference type="KEGG" id="nta:107804041"/>
<feature type="region of interest" description="Disordered" evidence="2">
    <location>
        <begin position="461"/>
        <end position="499"/>
    </location>
</feature>
<name>A0A1S4B3G8_TOBAC</name>
<feature type="compositionally biased region" description="Acidic residues" evidence="2">
    <location>
        <begin position="483"/>
        <end position="493"/>
    </location>
</feature>
<feature type="region of interest" description="Disordered" evidence="2">
    <location>
        <begin position="98"/>
        <end position="245"/>
    </location>
</feature>
<feature type="coiled-coil region" evidence="1">
    <location>
        <begin position="296"/>
        <end position="351"/>
    </location>
</feature>